<evidence type="ECO:0000259" key="1">
    <source>
        <dbReference type="PROSITE" id="PS50995"/>
    </source>
</evidence>
<dbReference type="EMBL" id="BMDC01000001">
    <property type="protein sequence ID" value="GGH61577.1"/>
    <property type="molecule type" value="Genomic_DNA"/>
</dbReference>
<dbReference type="InterPro" id="IPR036388">
    <property type="entry name" value="WH-like_DNA-bd_sf"/>
</dbReference>
<feature type="domain" description="HTH marR-type" evidence="1">
    <location>
        <begin position="11"/>
        <end position="145"/>
    </location>
</feature>
<dbReference type="InterPro" id="IPR052526">
    <property type="entry name" value="HTH-type_Bedaq_tolerance"/>
</dbReference>
<dbReference type="Gene3D" id="1.10.10.10">
    <property type="entry name" value="Winged helix-like DNA-binding domain superfamily/Winged helix DNA-binding domain"/>
    <property type="match status" value="1"/>
</dbReference>
<dbReference type="Proteomes" id="UP000600171">
    <property type="component" value="Unassembled WGS sequence"/>
</dbReference>
<name>A0A917IQP1_9MICC</name>
<reference evidence="2 3" key="1">
    <citation type="journal article" date="2014" name="Int. J. Syst. Evol. Microbiol.">
        <title>Complete genome sequence of Corynebacterium casei LMG S-19264T (=DSM 44701T), isolated from a smear-ripened cheese.</title>
        <authorList>
            <consortium name="US DOE Joint Genome Institute (JGI-PGF)"/>
            <person name="Walter F."/>
            <person name="Albersmeier A."/>
            <person name="Kalinowski J."/>
            <person name="Ruckert C."/>
        </authorList>
    </citation>
    <scope>NUCLEOTIDE SEQUENCE [LARGE SCALE GENOMIC DNA]</scope>
    <source>
        <strain evidence="2 3">CCM 8669</strain>
    </source>
</reference>
<evidence type="ECO:0000313" key="3">
    <source>
        <dbReference type="Proteomes" id="UP000600171"/>
    </source>
</evidence>
<proteinExistence type="predicted"/>
<dbReference type="PROSITE" id="PS50995">
    <property type="entry name" value="HTH_MARR_2"/>
    <property type="match status" value="1"/>
</dbReference>
<dbReference type="RefSeq" id="WP_188359263.1">
    <property type="nucleotide sequence ID" value="NZ_BMDC01000001.1"/>
</dbReference>
<sequence>MSKNKPDDATTADLARELAEFSLGLSRALRQEQNPSTALSMMAVSVLFSVYENPGITTAELARQYRMAPQSMRPWVVELLTKEMISRTSDDRDRRAHRLAVTDLGRASLAEERERHMATLTSNINQHFPLKDQTRLLEAVRELKVLLQTT</sequence>
<evidence type="ECO:0000313" key="2">
    <source>
        <dbReference type="EMBL" id="GGH61577.1"/>
    </source>
</evidence>
<comment type="caution">
    <text evidence="2">The sequence shown here is derived from an EMBL/GenBank/DDBJ whole genome shotgun (WGS) entry which is preliminary data.</text>
</comment>
<dbReference type="GO" id="GO:0003700">
    <property type="term" value="F:DNA-binding transcription factor activity"/>
    <property type="evidence" value="ECO:0007669"/>
    <property type="project" value="InterPro"/>
</dbReference>
<accession>A0A917IQP1</accession>
<keyword evidence="3" id="KW-1185">Reference proteome</keyword>
<dbReference type="InterPro" id="IPR000835">
    <property type="entry name" value="HTH_MarR-typ"/>
</dbReference>
<gene>
    <name evidence="2" type="ORF">GCM10007359_10880</name>
</gene>
<dbReference type="PANTHER" id="PTHR39515:SF2">
    <property type="entry name" value="HTH-TYPE TRANSCRIPTIONAL REGULATOR RV0880"/>
    <property type="match status" value="1"/>
</dbReference>
<dbReference type="PANTHER" id="PTHR39515">
    <property type="entry name" value="CONSERVED PROTEIN"/>
    <property type="match status" value="1"/>
</dbReference>
<dbReference type="SMART" id="SM00347">
    <property type="entry name" value="HTH_MARR"/>
    <property type="match status" value="1"/>
</dbReference>
<dbReference type="InterPro" id="IPR036390">
    <property type="entry name" value="WH_DNA-bd_sf"/>
</dbReference>
<dbReference type="AlphaFoldDB" id="A0A917IQP1"/>
<dbReference type="SUPFAM" id="SSF46785">
    <property type="entry name" value="Winged helix' DNA-binding domain"/>
    <property type="match status" value="1"/>
</dbReference>
<organism evidence="2 3">
    <name type="scientific">Rothia aerolata</name>
    <dbReference type="NCBI Taxonomy" id="1812262"/>
    <lineage>
        <taxon>Bacteria</taxon>
        <taxon>Bacillati</taxon>
        <taxon>Actinomycetota</taxon>
        <taxon>Actinomycetes</taxon>
        <taxon>Micrococcales</taxon>
        <taxon>Micrococcaceae</taxon>
        <taxon>Rothia</taxon>
    </lineage>
</organism>
<dbReference type="Pfam" id="PF01047">
    <property type="entry name" value="MarR"/>
    <property type="match status" value="1"/>
</dbReference>
<protein>
    <recommendedName>
        <fullName evidence="1">HTH marR-type domain-containing protein</fullName>
    </recommendedName>
</protein>